<protein>
    <submittedName>
        <fullName evidence="1">Uncharacterized protein</fullName>
    </submittedName>
</protein>
<accession>A0A0V1HCL5</accession>
<dbReference type="EMBL" id="JYDP01000094">
    <property type="protein sequence ID" value="KRZ07935.1"/>
    <property type="molecule type" value="Genomic_DNA"/>
</dbReference>
<evidence type="ECO:0000313" key="1">
    <source>
        <dbReference type="EMBL" id="KRZ07935.1"/>
    </source>
</evidence>
<gene>
    <name evidence="1" type="ORF">T11_12501</name>
</gene>
<evidence type="ECO:0000313" key="2">
    <source>
        <dbReference type="Proteomes" id="UP000055024"/>
    </source>
</evidence>
<organism evidence="1 2">
    <name type="scientific">Trichinella zimbabwensis</name>
    <dbReference type="NCBI Taxonomy" id="268475"/>
    <lineage>
        <taxon>Eukaryota</taxon>
        <taxon>Metazoa</taxon>
        <taxon>Ecdysozoa</taxon>
        <taxon>Nematoda</taxon>
        <taxon>Enoplea</taxon>
        <taxon>Dorylaimia</taxon>
        <taxon>Trichinellida</taxon>
        <taxon>Trichinellidae</taxon>
        <taxon>Trichinella</taxon>
    </lineage>
</organism>
<dbReference type="Proteomes" id="UP000055024">
    <property type="component" value="Unassembled WGS sequence"/>
</dbReference>
<feature type="non-terminal residue" evidence="1">
    <location>
        <position position="1"/>
    </location>
</feature>
<reference evidence="1 2" key="1">
    <citation type="submission" date="2015-01" db="EMBL/GenBank/DDBJ databases">
        <title>Evolution of Trichinella species and genotypes.</title>
        <authorList>
            <person name="Korhonen P.K."/>
            <person name="Edoardo P."/>
            <person name="Giuseppe L.R."/>
            <person name="Gasser R.B."/>
        </authorList>
    </citation>
    <scope>NUCLEOTIDE SEQUENCE [LARGE SCALE GENOMIC DNA]</scope>
    <source>
        <strain evidence="1">ISS1029</strain>
    </source>
</reference>
<comment type="caution">
    <text evidence="1">The sequence shown here is derived from an EMBL/GenBank/DDBJ whole genome shotgun (WGS) entry which is preliminary data.</text>
</comment>
<keyword evidence="2" id="KW-1185">Reference proteome</keyword>
<sequence>LLRSICAAVLAAGWVRALGFSLFDCLLSMLVVRWYSGLRSKVERHEIYLDELLLGNCRLRKTKLQTELTDRSTQNVRTNSFLAFEVELPQLFNMKFTYFGQSSRRCRVFLLVVGYWMFMSFSD</sequence>
<proteinExistence type="predicted"/>
<dbReference type="AlphaFoldDB" id="A0A0V1HCL5"/>
<name>A0A0V1HCL5_9BILA</name>